<dbReference type="RefSeq" id="WP_123396728.1">
    <property type="nucleotide sequence ID" value="NZ_CP039393.1"/>
</dbReference>
<dbReference type="KEGG" id="mgod:E7746_06790"/>
<proteinExistence type="predicted"/>
<dbReference type="EMBL" id="CP039393">
    <property type="protein sequence ID" value="QCD35618.1"/>
    <property type="molecule type" value="Genomic_DNA"/>
</dbReference>
<gene>
    <name evidence="1" type="ORF">E7746_06790</name>
</gene>
<sequence length="161" mass="18615">MKQQVTNFGRFYSAFHKLTIHGEPDEAKRQFVLQYTAGRTDSLKEMTRKEYSDLCTAIEGMSGTKDELKRRRSIVLKLMQELEVDTTDWAQINDFCRHPRIAGKAFGQLSIEELMELATKLRSIKRKGWQRKKEQPEQAPAPTERITYLINLAGPGMTSYN</sequence>
<dbReference type="Proteomes" id="UP000297031">
    <property type="component" value="Chromosome"/>
</dbReference>
<evidence type="ECO:0000313" key="2">
    <source>
        <dbReference type="Proteomes" id="UP000297031"/>
    </source>
</evidence>
<organism evidence="1 2">
    <name type="scientific">Muribaculum gordoncarteri</name>
    <dbReference type="NCBI Taxonomy" id="2530390"/>
    <lineage>
        <taxon>Bacteria</taxon>
        <taxon>Pseudomonadati</taxon>
        <taxon>Bacteroidota</taxon>
        <taxon>Bacteroidia</taxon>
        <taxon>Bacteroidales</taxon>
        <taxon>Muribaculaceae</taxon>
        <taxon>Muribaculum</taxon>
    </lineage>
</organism>
<dbReference type="OrthoDB" id="1068871at2"/>
<evidence type="ECO:0000313" key="1">
    <source>
        <dbReference type="EMBL" id="QCD35618.1"/>
    </source>
</evidence>
<reference evidence="1 2" key="1">
    <citation type="submission" date="2019-02" db="EMBL/GenBank/DDBJ databases">
        <title>Isolation and identification of novel species under the genus Muribaculum.</title>
        <authorList>
            <person name="Miyake S."/>
            <person name="Ding Y."/>
            <person name="Low A."/>
            <person name="Soh M."/>
            <person name="Seedorf H."/>
        </authorList>
    </citation>
    <scope>NUCLEOTIDE SEQUENCE [LARGE SCALE GENOMIC DNA]</scope>
    <source>
        <strain evidence="1 2">TLL-A4</strain>
    </source>
</reference>
<protein>
    <submittedName>
        <fullName evidence="1">Uncharacterized protein</fullName>
    </submittedName>
</protein>
<keyword evidence="2" id="KW-1185">Reference proteome</keyword>
<accession>A0A4P7VPI7</accession>
<dbReference type="AlphaFoldDB" id="A0A4P7VPI7"/>
<name>A0A4P7VPI7_9BACT</name>